<dbReference type="InterPro" id="IPR044084">
    <property type="entry name" value="AvModA-like_subst-bd"/>
</dbReference>
<feature type="chain" id="PRO_5032945875" evidence="7">
    <location>
        <begin position="22"/>
        <end position="250"/>
    </location>
</feature>
<comment type="similarity">
    <text evidence="1">Belongs to the bacterial solute-binding protein ModA family.</text>
</comment>
<comment type="subunit">
    <text evidence="5">The complex is composed of two ATP-binding proteins (ModC), two transmembrane proteins (ModB) and a solute-binding protein (ModA).</text>
</comment>
<reference evidence="8 9" key="1">
    <citation type="submission" date="2020-08" db="EMBL/GenBank/DDBJ databases">
        <title>Genomic Encyclopedia of Type Strains, Phase IV (KMG-IV): sequencing the most valuable type-strain genomes for metagenomic binning, comparative biology and taxonomic classification.</title>
        <authorList>
            <person name="Goeker M."/>
        </authorList>
    </citation>
    <scope>NUCLEOTIDE SEQUENCE [LARGE SCALE GENOMIC DNA]</scope>
    <source>
        <strain evidence="8 9">DSM 101465</strain>
    </source>
</reference>
<accession>A0A841KAE7</accession>
<dbReference type="Pfam" id="PF13531">
    <property type="entry name" value="SBP_bac_11"/>
    <property type="match status" value="1"/>
</dbReference>
<dbReference type="FunFam" id="3.40.190.10:FF:000035">
    <property type="entry name" value="Molybdate ABC transporter substrate-binding protein"/>
    <property type="match status" value="1"/>
</dbReference>
<dbReference type="PANTHER" id="PTHR30632">
    <property type="entry name" value="MOLYBDATE-BINDING PERIPLASMIC PROTEIN"/>
    <property type="match status" value="1"/>
</dbReference>
<protein>
    <submittedName>
        <fullName evidence="8">Molybdate transport system substrate-binding protein</fullName>
    </submittedName>
</protein>
<evidence type="ECO:0000256" key="6">
    <source>
        <dbReference type="PIRSR" id="PIRSR004846-1"/>
    </source>
</evidence>
<name>A0A841KAE7_9HYPH</name>
<evidence type="ECO:0000256" key="1">
    <source>
        <dbReference type="ARBA" id="ARBA00009175"/>
    </source>
</evidence>
<dbReference type="GO" id="GO:1901359">
    <property type="term" value="F:tungstate binding"/>
    <property type="evidence" value="ECO:0007669"/>
    <property type="project" value="UniProtKB-ARBA"/>
</dbReference>
<dbReference type="InterPro" id="IPR005950">
    <property type="entry name" value="ModA"/>
</dbReference>
<feature type="signal peptide" evidence="7">
    <location>
        <begin position="1"/>
        <end position="21"/>
    </location>
</feature>
<comment type="caution">
    <text evidence="8">The sequence shown here is derived from an EMBL/GenBank/DDBJ whole genome shotgun (WGS) entry which is preliminary data.</text>
</comment>
<evidence type="ECO:0000256" key="5">
    <source>
        <dbReference type="ARBA" id="ARBA00062515"/>
    </source>
</evidence>
<dbReference type="SUPFAM" id="SSF53850">
    <property type="entry name" value="Periplasmic binding protein-like II"/>
    <property type="match status" value="1"/>
</dbReference>
<sequence>MKTPAIVSLLVAAVLGTQALAGEVHVAVAANFTEPAKEIAAAFREKTGHDAVLSFGATGQLYAQITQDAPFGVFLSADAERPQQAIDEGLAEKGSRFTYAVGRLVLWSRDASRKASEDALREGDFQKLAIANPQVAPYGAAAVEVLRSLGGLAAVESRLVQGNNITQTFQFIDTGNAEFGFVAAAQLAGRSDGSRWLVPEHLHRPIRQDAVLLRKAAGNEAAAAFVAFLKGPEARAIIERYGYGTGDGGT</sequence>
<dbReference type="PIRSF" id="PIRSF004846">
    <property type="entry name" value="ModA"/>
    <property type="match status" value="1"/>
</dbReference>
<evidence type="ECO:0000256" key="7">
    <source>
        <dbReference type="SAM" id="SignalP"/>
    </source>
</evidence>
<dbReference type="AlphaFoldDB" id="A0A841KAE7"/>
<dbReference type="PANTHER" id="PTHR30632:SF14">
    <property type="entry name" value="TUNGSTATE_MOLYBDATE_CHROMATE-BINDING PROTEIN MODA"/>
    <property type="match status" value="1"/>
</dbReference>
<dbReference type="Proteomes" id="UP000588017">
    <property type="component" value="Unassembled WGS sequence"/>
</dbReference>
<proteinExistence type="inferred from homology"/>
<dbReference type="Gene3D" id="3.40.190.10">
    <property type="entry name" value="Periplasmic binding protein-like II"/>
    <property type="match status" value="2"/>
</dbReference>
<evidence type="ECO:0000313" key="9">
    <source>
        <dbReference type="Proteomes" id="UP000588017"/>
    </source>
</evidence>
<dbReference type="CDD" id="cd13539">
    <property type="entry name" value="PBP2_AvModA"/>
    <property type="match status" value="1"/>
</dbReference>
<organism evidence="8 9">
    <name type="scientific">Chelatococcus composti</name>
    <dbReference type="NCBI Taxonomy" id="1743235"/>
    <lineage>
        <taxon>Bacteria</taxon>
        <taxon>Pseudomonadati</taxon>
        <taxon>Pseudomonadota</taxon>
        <taxon>Alphaproteobacteria</taxon>
        <taxon>Hyphomicrobiales</taxon>
        <taxon>Chelatococcaceae</taxon>
        <taxon>Chelatococcus</taxon>
    </lineage>
</organism>
<gene>
    <name evidence="8" type="ORF">HNQ73_002892</name>
</gene>
<evidence type="ECO:0000256" key="4">
    <source>
        <dbReference type="ARBA" id="ARBA00022729"/>
    </source>
</evidence>
<evidence type="ECO:0000256" key="3">
    <source>
        <dbReference type="ARBA" id="ARBA00022723"/>
    </source>
</evidence>
<dbReference type="GO" id="GO:0046872">
    <property type="term" value="F:metal ion binding"/>
    <property type="evidence" value="ECO:0007669"/>
    <property type="project" value="UniProtKB-KW"/>
</dbReference>
<evidence type="ECO:0000313" key="8">
    <source>
        <dbReference type="EMBL" id="MBB6169255.1"/>
    </source>
</evidence>
<keyword evidence="2 6" id="KW-0500">Molybdenum</keyword>
<dbReference type="InterPro" id="IPR050682">
    <property type="entry name" value="ModA/WtpA"/>
</dbReference>
<dbReference type="GO" id="GO:0030973">
    <property type="term" value="F:molybdate ion binding"/>
    <property type="evidence" value="ECO:0007669"/>
    <property type="project" value="InterPro"/>
</dbReference>
<evidence type="ECO:0000256" key="2">
    <source>
        <dbReference type="ARBA" id="ARBA00022505"/>
    </source>
</evidence>
<dbReference type="EMBL" id="JACHEH010000006">
    <property type="protein sequence ID" value="MBB6169255.1"/>
    <property type="molecule type" value="Genomic_DNA"/>
</dbReference>
<feature type="binding site" evidence="6">
    <location>
        <position position="165"/>
    </location>
    <ligand>
        <name>molybdate</name>
        <dbReference type="ChEBI" id="CHEBI:36264"/>
    </ligand>
</feature>
<keyword evidence="3 6" id="KW-0479">Metal-binding</keyword>
<keyword evidence="4 7" id="KW-0732">Signal</keyword>
<feature type="binding site" evidence="6">
    <location>
        <position position="58"/>
    </location>
    <ligand>
        <name>molybdate</name>
        <dbReference type="ChEBI" id="CHEBI:36264"/>
    </ligand>
</feature>
<dbReference type="RefSeq" id="WP_183335566.1">
    <property type="nucleotide sequence ID" value="NZ_BMHX01000006.1"/>
</dbReference>
<dbReference type="GO" id="GO:0015689">
    <property type="term" value="P:molybdate ion transport"/>
    <property type="evidence" value="ECO:0007669"/>
    <property type="project" value="InterPro"/>
</dbReference>
<dbReference type="NCBIfam" id="TIGR01256">
    <property type="entry name" value="modA"/>
    <property type="match status" value="1"/>
</dbReference>
<keyword evidence="9" id="KW-1185">Reference proteome</keyword>